<evidence type="ECO:0000313" key="2">
    <source>
        <dbReference type="Proteomes" id="UP000269412"/>
    </source>
</evidence>
<evidence type="ECO:0000313" key="1">
    <source>
        <dbReference type="EMBL" id="RKR08019.1"/>
    </source>
</evidence>
<evidence type="ECO:0008006" key="3">
    <source>
        <dbReference type="Google" id="ProtNLM"/>
    </source>
</evidence>
<gene>
    <name evidence="1" type="ORF">CLV91_2785</name>
</gene>
<comment type="caution">
    <text evidence="1">The sequence shown here is derived from an EMBL/GenBank/DDBJ whole genome shotgun (WGS) entry which is preliminary data.</text>
</comment>
<dbReference type="Proteomes" id="UP000269412">
    <property type="component" value="Unassembled WGS sequence"/>
</dbReference>
<protein>
    <recommendedName>
        <fullName evidence="3">Glutaminyl-tRNA synthetase</fullName>
    </recommendedName>
</protein>
<dbReference type="EMBL" id="RBIQ01000010">
    <property type="protein sequence ID" value="RKR08019.1"/>
    <property type="molecule type" value="Genomic_DNA"/>
</dbReference>
<dbReference type="OrthoDB" id="1149272at2"/>
<organism evidence="1 2">
    <name type="scientific">Maribacter vaceletii</name>
    <dbReference type="NCBI Taxonomy" id="1206816"/>
    <lineage>
        <taxon>Bacteria</taxon>
        <taxon>Pseudomonadati</taxon>
        <taxon>Bacteroidota</taxon>
        <taxon>Flavobacteriia</taxon>
        <taxon>Flavobacteriales</taxon>
        <taxon>Flavobacteriaceae</taxon>
        <taxon>Maribacter</taxon>
    </lineage>
</organism>
<name>A0A495DV05_9FLAO</name>
<dbReference type="RefSeq" id="WP_121068785.1">
    <property type="nucleotide sequence ID" value="NZ_RBIQ01000010.1"/>
</dbReference>
<reference evidence="1 2" key="1">
    <citation type="submission" date="2018-10" db="EMBL/GenBank/DDBJ databases">
        <title>Genomic Encyclopedia of Archaeal and Bacterial Type Strains, Phase II (KMG-II): from individual species to whole genera.</title>
        <authorList>
            <person name="Goeker M."/>
        </authorList>
    </citation>
    <scope>NUCLEOTIDE SEQUENCE [LARGE SCALE GENOMIC DNA]</scope>
    <source>
        <strain evidence="1 2">DSM 25230</strain>
    </source>
</reference>
<dbReference type="AlphaFoldDB" id="A0A495DV05"/>
<keyword evidence="2" id="KW-1185">Reference proteome</keyword>
<sequence>MKSYTTFKSISLDLKRLKLERQIALEEIKGIKQDVQQDLQPYNWINTTLSVAKKYGFLYLIKKIIK</sequence>
<proteinExistence type="predicted"/>
<accession>A0A495DV05</accession>